<dbReference type="InterPro" id="IPR043993">
    <property type="entry name" value="T4SS_pilin"/>
</dbReference>
<evidence type="ECO:0000313" key="4">
    <source>
        <dbReference type="Proteomes" id="UP000178936"/>
    </source>
</evidence>
<dbReference type="EMBL" id="MHTB01000007">
    <property type="protein sequence ID" value="OHA55705.1"/>
    <property type="molecule type" value="Genomic_DNA"/>
</dbReference>
<comment type="caution">
    <text evidence="3">The sequence shown here is derived from an EMBL/GenBank/DDBJ whole genome shotgun (WGS) entry which is preliminary data.</text>
</comment>
<feature type="signal peptide" evidence="2">
    <location>
        <begin position="1"/>
        <end position="22"/>
    </location>
</feature>
<evidence type="ECO:0000256" key="1">
    <source>
        <dbReference type="SAM" id="Phobius"/>
    </source>
</evidence>
<evidence type="ECO:0000313" key="3">
    <source>
        <dbReference type="EMBL" id="OHA55705.1"/>
    </source>
</evidence>
<keyword evidence="2" id="KW-0732">Signal</keyword>
<reference evidence="3 4" key="1">
    <citation type="journal article" date="2016" name="Nat. Commun.">
        <title>Thousands of microbial genomes shed light on interconnected biogeochemical processes in an aquifer system.</title>
        <authorList>
            <person name="Anantharaman K."/>
            <person name="Brown C.T."/>
            <person name="Hug L.A."/>
            <person name="Sharon I."/>
            <person name="Castelle C.J."/>
            <person name="Probst A.J."/>
            <person name="Thomas B.C."/>
            <person name="Singh A."/>
            <person name="Wilkins M.J."/>
            <person name="Karaoz U."/>
            <person name="Brodie E.L."/>
            <person name="Williams K.H."/>
            <person name="Hubbard S.S."/>
            <person name="Banfield J.F."/>
        </authorList>
    </citation>
    <scope>NUCLEOTIDE SEQUENCE [LARGE SCALE GENOMIC DNA]</scope>
</reference>
<feature type="transmembrane region" description="Helical" evidence="1">
    <location>
        <begin position="46"/>
        <end position="74"/>
    </location>
</feature>
<feature type="transmembrane region" description="Helical" evidence="1">
    <location>
        <begin position="95"/>
        <end position="117"/>
    </location>
</feature>
<sequence length="128" mass="13271">MKKILATIFSAALYGLPAMVMAQGITDDLSNLGLNEFGNETNLGTNIALIGTIARIINILLGFLGVLAVILVLWGGFKWMTAAGDEAKIGEAKKLMGAGVIGLVIILAAFAIASFVVNQLTDATGYNG</sequence>
<keyword evidence="1" id="KW-0812">Transmembrane</keyword>
<protein>
    <submittedName>
        <fullName evidence="3">Uncharacterized protein</fullName>
    </submittedName>
</protein>
<keyword evidence="1" id="KW-0472">Membrane</keyword>
<organism evidence="3 4">
    <name type="scientific">Candidatus Veblenbacteria bacterium RIFOXYA2_FULL_43_9</name>
    <dbReference type="NCBI Taxonomy" id="1802425"/>
    <lineage>
        <taxon>Bacteria</taxon>
        <taxon>Candidatus Vebleniibacteriota</taxon>
    </lineage>
</organism>
<dbReference type="Proteomes" id="UP000178936">
    <property type="component" value="Unassembled WGS sequence"/>
</dbReference>
<name>A0A1G2Q541_9BACT</name>
<evidence type="ECO:0000256" key="2">
    <source>
        <dbReference type="SAM" id="SignalP"/>
    </source>
</evidence>
<proteinExistence type="predicted"/>
<accession>A0A1G2Q541</accession>
<keyword evidence="1" id="KW-1133">Transmembrane helix</keyword>
<feature type="chain" id="PRO_5009583998" evidence="2">
    <location>
        <begin position="23"/>
        <end position="128"/>
    </location>
</feature>
<dbReference type="Pfam" id="PF18895">
    <property type="entry name" value="T4SS_pilin"/>
    <property type="match status" value="1"/>
</dbReference>
<gene>
    <name evidence="3" type="ORF">A2226_00735</name>
</gene>
<dbReference type="AlphaFoldDB" id="A0A1G2Q541"/>